<dbReference type="InterPro" id="IPR016064">
    <property type="entry name" value="NAD/diacylglycerol_kinase_sf"/>
</dbReference>
<feature type="binding site" evidence="5">
    <location>
        <begin position="77"/>
        <end position="78"/>
    </location>
    <ligand>
        <name>NAD(+)</name>
        <dbReference type="ChEBI" id="CHEBI:57540"/>
    </ligand>
</feature>
<sequence>MESSGDLGMKKDECNWTALYVNYSSKIALEIADQILNEAREIGEEVKIIYRKTGLLEYDGYKVESKKPCRLIIVGGDGTLLNALQDETNHDAIIATVAGGRRNFYYDASSIQGRSILKRLLNGAYVEQKVWGLKLEMGRRKHFFFNDAVIASNHMKVIELNVFINGRKLYEVAGDGIIISTSSGSSAYNISCGGPLVDFSHPSILLSPLNSTILWNRPVVLDYLSSVDIEIKRNIEYSKVILDGTKVLDPEEKIKIYMYEKPIRFARFERLQTYEKIFRF</sequence>
<evidence type="ECO:0000313" key="7">
    <source>
        <dbReference type="Proteomes" id="UP000652307"/>
    </source>
</evidence>
<feature type="binding site" evidence="5">
    <location>
        <begin position="186"/>
        <end position="191"/>
    </location>
    <ligand>
        <name>NAD(+)</name>
        <dbReference type="ChEBI" id="CHEBI:57540"/>
    </ligand>
</feature>
<keyword evidence="1 5" id="KW-0808">Transferase</keyword>
<keyword evidence="5" id="KW-0547">Nucleotide-binding</keyword>
<comment type="caution">
    <text evidence="5">Lacks conserved residue(s) required for the propagation of feature annotation.</text>
</comment>
<comment type="cofactor">
    <cofactor evidence="5">
        <name>a divalent metal cation</name>
        <dbReference type="ChEBI" id="CHEBI:60240"/>
    </cofactor>
</comment>
<dbReference type="PANTHER" id="PTHR20275">
    <property type="entry name" value="NAD KINASE"/>
    <property type="match status" value="1"/>
</dbReference>
<dbReference type="GO" id="GO:0003951">
    <property type="term" value="F:NAD+ kinase activity"/>
    <property type="evidence" value="ECO:0007669"/>
    <property type="project" value="UniProtKB-UniRule"/>
</dbReference>
<proteinExistence type="inferred from homology"/>
<dbReference type="PANTHER" id="PTHR20275:SF0">
    <property type="entry name" value="NAD KINASE"/>
    <property type="match status" value="1"/>
</dbReference>
<feature type="binding site" evidence="5">
    <location>
        <position position="175"/>
    </location>
    <ligand>
        <name>NAD(+)</name>
        <dbReference type="ChEBI" id="CHEBI:57540"/>
    </ligand>
</feature>
<accession>A0A843AIS6</accession>
<keyword evidence="5" id="KW-0067">ATP-binding</keyword>
<dbReference type="Gene3D" id="3.40.50.10330">
    <property type="entry name" value="Probable inorganic polyphosphate/atp-NAD kinase, domain 1"/>
    <property type="match status" value="1"/>
</dbReference>
<comment type="similarity">
    <text evidence="5">Belongs to the NAD kinase family.</text>
</comment>
<dbReference type="EMBL" id="JADEZV010000001">
    <property type="protein sequence ID" value="MBE9390871.1"/>
    <property type="molecule type" value="Genomic_DNA"/>
</dbReference>
<gene>
    <name evidence="5" type="primary">nadK</name>
    <name evidence="6" type="ORF">IOK49_02080</name>
</gene>
<keyword evidence="5" id="KW-0963">Cytoplasm</keyword>
<feature type="binding site" evidence="5">
    <location>
        <begin position="146"/>
        <end position="147"/>
    </location>
    <ligand>
        <name>NAD(+)</name>
        <dbReference type="ChEBI" id="CHEBI:57540"/>
    </ligand>
</feature>
<evidence type="ECO:0000256" key="3">
    <source>
        <dbReference type="ARBA" id="ARBA00022857"/>
    </source>
</evidence>
<evidence type="ECO:0000256" key="4">
    <source>
        <dbReference type="ARBA" id="ARBA00023027"/>
    </source>
</evidence>
<protein>
    <recommendedName>
        <fullName evidence="5">NAD kinase</fullName>
        <ecNumber evidence="5">2.7.1.23</ecNumber>
    </recommendedName>
    <alternativeName>
        <fullName evidence="5">ATP-dependent NAD kinase</fullName>
    </alternativeName>
</protein>
<organism evidence="6 7">
    <name type="scientific">Fervidicoccus fontis</name>
    <dbReference type="NCBI Taxonomy" id="683846"/>
    <lineage>
        <taxon>Archaea</taxon>
        <taxon>Thermoproteota</taxon>
        <taxon>Thermoprotei</taxon>
        <taxon>Fervidicoccales</taxon>
        <taxon>Fervidicoccaceae</taxon>
        <taxon>Fervidicoccus</taxon>
    </lineage>
</organism>
<evidence type="ECO:0000256" key="1">
    <source>
        <dbReference type="ARBA" id="ARBA00022679"/>
    </source>
</evidence>
<dbReference type="GO" id="GO:0019674">
    <property type="term" value="P:NAD+ metabolic process"/>
    <property type="evidence" value="ECO:0007669"/>
    <property type="project" value="InterPro"/>
</dbReference>
<evidence type="ECO:0000256" key="2">
    <source>
        <dbReference type="ARBA" id="ARBA00022777"/>
    </source>
</evidence>
<dbReference type="GO" id="GO:0046872">
    <property type="term" value="F:metal ion binding"/>
    <property type="evidence" value="ECO:0007669"/>
    <property type="project" value="UniProtKB-UniRule"/>
</dbReference>
<dbReference type="InterPro" id="IPR002504">
    <property type="entry name" value="NADK"/>
</dbReference>
<dbReference type="Proteomes" id="UP000652307">
    <property type="component" value="Unassembled WGS sequence"/>
</dbReference>
<dbReference type="GO" id="GO:0005524">
    <property type="term" value="F:ATP binding"/>
    <property type="evidence" value="ECO:0007669"/>
    <property type="project" value="UniProtKB-KW"/>
</dbReference>
<keyword evidence="2 5" id="KW-0418">Kinase</keyword>
<dbReference type="Pfam" id="PF20143">
    <property type="entry name" value="NAD_kinase_C"/>
    <property type="match status" value="1"/>
</dbReference>
<dbReference type="Gene3D" id="2.60.200.30">
    <property type="entry name" value="Probable inorganic polyphosphate/atp-NAD kinase, domain 2"/>
    <property type="match status" value="1"/>
</dbReference>
<keyword evidence="4 5" id="KW-0520">NAD</keyword>
<dbReference type="GO" id="GO:0006741">
    <property type="term" value="P:NADP+ biosynthetic process"/>
    <property type="evidence" value="ECO:0007669"/>
    <property type="project" value="UniProtKB-UniRule"/>
</dbReference>
<comment type="function">
    <text evidence="5">Involved in the regulation of the intracellular balance of NAD and NADP, and is a key enzyme in the biosynthesis of NADP. Catalyzes specifically the phosphorylation on 2'-hydroxyl of the adenosine moiety of NAD to yield NADP.</text>
</comment>
<feature type="active site" description="Proton acceptor" evidence="5">
    <location>
        <position position="77"/>
    </location>
</feature>
<dbReference type="SUPFAM" id="SSF111331">
    <property type="entry name" value="NAD kinase/diacylglycerol kinase-like"/>
    <property type="match status" value="1"/>
</dbReference>
<dbReference type="RefSeq" id="WP_193803435.1">
    <property type="nucleotide sequence ID" value="NZ_JADEZV010000001.1"/>
</dbReference>
<comment type="caution">
    <text evidence="6">The sequence shown here is derived from an EMBL/GenBank/DDBJ whole genome shotgun (WGS) entry which is preliminary data.</text>
</comment>
<keyword evidence="3 5" id="KW-0521">NADP</keyword>
<reference evidence="6" key="1">
    <citation type="submission" date="2020-10" db="EMBL/GenBank/DDBJ databases">
        <title>Fervidococcus fontis strain 3639Fd - the first crenarchaeon capable of growth on lipids.</title>
        <authorList>
            <person name="Kochetkova T.V."/>
            <person name="Elcheninov A.G."/>
            <person name="Toschakov S.V."/>
            <person name="Kublanov I.V."/>
        </authorList>
    </citation>
    <scope>NUCLEOTIDE SEQUENCE</scope>
    <source>
        <strain evidence="6">3639Fd</strain>
    </source>
</reference>
<dbReference type="EC" id="2.7.1.23" evidence="5"/>
<name>A0A843AIS6_9CREN</name>
<dbReference type="AlphaFoldDB" id="A0A843AIS6"/>
<evidence type="ECO:0000313" key="6">
    <source>
        <dbReference type="EMBL" id="MBE9390871.1"/>
    </source>
</evidence>
<dbReference type="HAMAP" id="MF_00361">
    <property type="entry name" value="NAD_kinase"/>
    <property type="match status" value="1"/>
</dbReference>
<comment type="subcellular location">
    <subcellularLocation>
        <location evidence="5">Cytoplasm</location>
    </subcellularLocation>
</comment>
<dbReference type="InterPro" id="IPR017438">
    <property type="entry name" value="ATP-NAD_kinase_N"/>
</dbReference>
<evidence type="ECO:0000256" key="5">
    <source>
        <dbReference type="HAMAP-Rule" id="MF_00361"/>
    </source>
</evidence>
<dbReference type="GO" id="GO:0005737">
    <property type="term" value="C:cytoplasm"/>
    <property type="evidence" value="ECO:0007669"/>
    <property type="project" value="UniProtKB-SubCell"/>
</dbReference>
<dbReference type="InterPro" id="IPR017437">
    <property type="entry name" value="ATP-NAD_kinase_PpnK-typ_C"/>
</dbReference>
<comment type="catalytic activity">
    <reaction evidence="5">
        <text>NAD(+) + ATP = ADP + NADP(+) + H(+)</text>
        <dbReference type="Rhea" id="RHEA:18629"/>
        <dbReference type="ChEBI" id="CHEBI:15378"/>
        <dbReference type="ChEBI" id="CHEBI:30616"/>
        <dbReference type="ChEBI" id="CHEBI:57540"/>
        <dbReference type="ChEBI" id="CHEBI:58349"/>
        <dbReference type="ChEBI" id="CHEBI:456216"/>
        <dbReference type="EC" id="2.7.1.23"/>
    </reaction>
</comment>